<evidence type="ECO:0000256" key="3">
    <source>
        <dbReference type="ARBA" id="ARBA00022598"/>
    </source>
</evidence>
<evidence type="ECO:0000256" key="11">
    <source>
        <dbReference type="HAMAP-Rule" id="MF_00036"/>
    </source>
</evidence>
<comment type="similarity">
    <text evidence="1 11">Belongs to the class-II aminoacyl-tRNA synthetase family.</text>
</comment>
<dbReference type="EMBL" id="SHBG01000027">
    <property type="protein sequence ID" value="RZO24087.1"/>
    <property type="molecule type" value="Genomic_DNA"/>
</dbReference>
<dbReference type="InterPro" id="IPR045864">
    <property type="entry name" value="aa-tRNA-synth_II/BPL/LPL"/>
</dbReference>
<feature type="binding site" evidence="11">
    <location>
        <position position="654"/>
    </location>
    <ligand>
        <name>Zn(2+)</name>
        <dbReference type="ChEBI" id="CHEBI:29105"/>
    </ligand>
</feature>
<dbReference type="GO" id="GO:0006419">
    <property type="term" value="P:alanyl-tRNA aminoacylation"/>
    <property type="evidence" value="ECO:0007669"/>
    <property type="project" value="UniProtKB-UniRule"/>
</dbReference>
<accession>A0A520MSC3</accession>
<dbReference type="GO" id="GO:0005829">
    <property type="term" value="C:cytosol"/>
    <property type="evidence" value="ECO:0007669"/>
    <property type="project" value="TreeGrafter"/>
</dbReference>
<keyword evidence="5 11" id="KW-0547">Nucleotide-binding</keyword>
<dbReference type="GO" id="GO:0004813">
    <property type="term" value="F:alanine-tRNA ligase activity"/>
    <property type="evidence" value="ECO:0007669"/>
    <property type="project" value="UniProtKB-UniRule"/>
</dbReference>
<dbReference type="GO" id="GO:0008270">
    <property type="term" value="F:zinc ion binding"/>
    <property type="evidence" value="ECO:0007669"/>
    <property type="project" value="UniProtKB-UniRule"/>
</dbReference>
<dbReference type="SUPFAM" id="SSF101353">
    <property type="entry name" value="Putative anticodon-binding domain of alanyl-tRNA synthetase (AlaRS)"/>
    <property type="match status" value="1"/>
</dbReference>
<dbReference type="Proteomes" id="UP000315498">
    <property type="component" value="Unassembled WGS sequence"/>
</dbReference>
<dbReference type="GO" id="GO:0002161">
    <property type="term" value="F:aminoacyl-tRNA deacylase activity"/>
    <property type="evidence" value="ECO:0007669"/>
    <property type="project" value="TreeGrafter"/>
</dbReference>
<dbReference type="Pfam" id="PF07973">
    <property type="entry name" value="tRNA_SAD"/>
    <property type="match status" value="1"/>
</dbReference>
<keyword evidence="4 11" id="KW-0479">Metal-binding</keyword>
<reference evidence="13 14" key="1">
    <citation type="submission" date="2019-02" db="EMBL/GenBank/DDBJ databases">
        <title>Prokaryotic population dynamics and viral predation in marine succession experiment using metagenomics: the confinement effect.</title>
        <authorList>
            <person name="Haro-Moreno J.M."/>
            <person name="Rodriguez-Valera F."/>
            <person name="Lopez-Perez M."/>
        </authorList>
    </citation>
    <scope>NUCLEOTIDE SEQUENCE [LARGE SCALE GENOMIC DNA]</scope>
    <source>
        <strain evidence="13">MED-G161</strain>
    </source>
</reference>
<dbReference type="Gene3D" id="3.30.54.20">
    <property type="match status" value="1"/>
</dbReference>
<evidence type="ECO:0000256" key="5">
    <source>
        <dbReference type="ARBA" id="ARBA00022741"/>
    </source>
</evidence>
<feature type="binding site" evidence="11">
    <location>
        <position position="658"/>
    </location>
    <ligand>
        <name>Zn(2+)</name>
        <dbReference type="ChEBI" id="CHEBI:29105"/>
    </ligand>
</feature>
<dbReference type="InterPro" id="IPR018165">
    <property type="entry name" value="Ala-tRNA-synth_IIc_core"/>
</dbReference>
<dbReference type="GO" id="GO:0045892">
    <property type="term" value="P:negative regulation of DNA-templated transcription"/>
    <property type="evidence" value="ECO:0007669"/>
    <property type="project" value="TreeGrafter"/>
</dbReference>
<dbReference type="Gene3D" id="3.10.310.40">
    <property type="match status" value="1"/>
</dbReference>
<dbReference type="PANTHER" id="PTHR11777">
    <property type="entry name" value="ALANYL-TRNA SYNTHETASE"/>
    <property type="match status" value="1"/>
</dbReference>
<dbReference type="InterPro" id="IPR018162">
    <property type="entry name" value="Ala-tRNA-ligase_IIc_anticod-bd"/>
</dbReference>
<evidence type="ECO:0000256" key="10">
    <source>
        <dbReference type="ARBA" id="ARBA00023146"/>
    </source>
</evidence>
<dbReference type="HAMAP" id="MF_00036_B">
    <property type="entry name" value="Ala_tRNA_synth_B"/>
    <property type="match status" value="1"/>
</dbReference>
<dbReference type="FunFam" id="3.30.930.10:FF:000004">
    <property type="entry name" value="Alanine--tRNA ligase"/>
    <property type="match status" value="1"/>
</dbReference>
<keyword evidence="3 11" id="KW-0436">Ligase</keyword>
<feature type="binding site" evidence="11">
    <location>
        <position position="554"/>
    </location>
    <ligand>
        <name>Zn(2+)</name>
        <dbReference type="ChEBI" id="CHEBI:29105"/>
    </ligand>
</feature>
<keyword evidence="9 11" id="KW-0648">Protein biosynthesis</keyword>
<dbReference type="NCBIfam" id="TIGR00344">
    <property type="entry name" value="alaS"/>
    <property type="match status" value="1"/>
</dbReference>
<keyword evidence="2 11" id="KW-0820">tRNA-binding</keyword>
<dbReference type="SUPFAM" id="SSF55186">
    <property type="entry name" value="ThrRS/AlaRS common domain"/>
    <property type="match status" value="1"/>
</dbReference>
<dbReference type="PROSITE" id="PS50860">
    <property type="entry name" value="AA_TRNA_LIGASE_II_ALA"/>
    <property type="match status" value="1"/>
</dbReference>
<comment type="catalytic activity">
    <reaction evidence="11">
        <text>tRNA(Ala) + L-alanine + ATP = L-alanyl-tRNA(Ala) + AMP + diphosphate</text>
        <dbReference type="Rhea" id="RHEA:12540"/>
        <dbReference type="Rhea" id="RHEA-COMP:9657"/>
        <dbReference type="Rhea" id="RHEA-COMP:9923"/>
        <dbReference type="ChEBI" id="CHEBI:30616"/>
        <dbReference type="ChEBI" id="CHEBI:33019"/>
        <dbReference type="ChEBI" id="CHEBI:57972"/>
        <dbReference type="ChEBI" id="CHEBI:78442"/>
        <dbReference type="ChEBI" id="CHEBI:78497"/>
        <dbReference type="ChEBI" id="CHEBI:456215"/>
        <dbReference type="EC" id="6.1.1.7"/>
    </reaction>
</comment>
<dbReference type="GO" id="GO:0000049">
    <property type="term" value="F:tRNA binding"/>
    <property type="evidence" value="ECO:0007669"/>
    <property type="project" value="UniProtKB-KW"/>
</dbReference>
<dbReference type="InterPro" id="IPR050058">
    <property type="entry name" value="Ala-tRNA_ligase"/>
</dbReference>
<dbReference type="SUPFAM" id="SSF50447">
    <property type="entry name" value="Translation proteins"/>
    <property type="match status" value="1"/>
</dbReference>
<comment type="domain">
    <text evidence="11">Consists of three domains; the N-terminal catalytic domain, the editing domain and the C-terminal C-Ala domain. The editing domain removes incorrectly charged amino acids, while the C-Ala domain, along with tRNA(Ala), serves as a bridge to cooperatively bring together the editing and aminoacylation centers thus stimulating deacylation of misacylated tRNAs.</text>
</comment>
<evidence type="ECO:0000259" key="12">
    <source>
        <dbReference type="PROSITE" id="PS50860"/>
    </source>
</evidence>
<dbReference type="InterPro" id="IPR009000">
    <property type="entry name" value="Transl_B-barrel_sf"/>
</dbReference>
<keyword evidence="6 11" id="KW-0862">Zinc</keyword>
<evidence type="ECO:0000256" key="8">
    <source>
        <dbReference type="ARBA" id="ARBA00022884"/>
    </source>
</evidence>
<dbReference type="SMART" id="SM00863">
    <property type="entry name" value="tRNA_SAD"/>
    <property type="match status" value="1"/>
</dbReference>
<evidence type="ECO:0000256" key="1">
    <source>
        <dbReference type="ARBA" id="ARBA00008226"/>
    </source>
</evidence>
<dbReference type="SUPFAM" id="SSF55681">
    <property type="entry name" value="Class II aaRS and biotin synthetases"/>
    <property type="match status" value="1"/>
</dbReference>
<dbReference type="InterPro" id="IPR003156">
    <property type="entry name" value="DHHA1_dom"/>
</dbReference>
<dbReference type="PRINTS" id="PR00980">
    <property type="entry name" value="TRNASYNTHALA"/>
</dbReference>
<evidence type="ECO:0000256" key="6">
    <source>
        <dbReference type="ARBA" id="ARBA00022833"/>
    </source>
</evidence>
<comment type="caution">
    <text evidence="13">The sequence shown here is derived from an EMBL/GenBank/DDBJ whole genome shotgun (WGS) entry which is preliminary data.</text>
</comment>
<dbReference type="InterPro" id="IPR012947">
    <property type="entry name" value="tRNA_SAD"/>
</dbReference>
<dbReference type="InterPro" id="IPR002318">
    <property type="entry name" value="Ala-tRNA-lgiase_IIc"/>
</dbReference>
<dbReference type="FunFam" id="3.30.54.20:FF:000001">
    <property type="entry name" value="Alanine--tRNA ligase"/>
    <property type="match status" value="1"/>
</dbReference>
<dbReference type="GO" id="GO:0005524">
    <property type="term" value="F:ATP binding"/>
    <property type="evidence" value="ECO:0007669"/>
    <property type="project" value="UniProtKB-UniRule"/>
</dbReference>
<dbReference type="Gene3D" id="3.30.930.10">
    <property type="entry name" value="Bira Bifunctional Protein, Domain 2"/>
    <property type="match status" value="1"/>
</dbReference>
<dbReference type="PANTHER" id="PTHR11777:SF9">
    <property type="entry name" value="ALANINE--TRNA LIGASE, CYTOPLASMIC"/>
    <property type="match status" value="1"/>
</dbReference>
<evidence type="ECO:0000256" key="9">
    <source>
        <dbReference type="ARBA" id="ARBA00022917"/>
    </source>
</evidence>
<sequence length="858" mass="96161">MKTNQIRESFLEYFNSKGHEIVPSSSLIPNNDETLLFTNAGMVQFKDVFLGTESKNFTRATTSQRCIRAGGKHNDLENVGYTLRHHTFFEMLGNFSFGDYFKEDAIKYAWEFLTEVLKLDKDKLWITVYKDDDEAEEIWKNIIGVDASRIARLGDEDNFWSMGDTGPCGPCSEIFYDHGDHIEGTPPGADGDEGDRFIEIWNLVFMQFNRDESGVMEPLPKPSVDTGMGLERIAAVLQGVNSNYDTDVFKDLIFASEKILGHEKSTSHKVIADHIRSAVFLIADEVVPEKEGRGYVLRRIMRRGIRHGYKMDAKEPFMHLLVKDLIKLMSSAYPELKPKEKEITQTIKNEEYKFFETLEKGIDILEDTISKMTDKTISGDVVFKLHDTFGFPFDLTADIAREKDLLIDEKRFNECMDEQKETSKASSSFVSSLPAASGVQETKFLGYEDLEADSEVLVIWKNQERIKEAKNNEEVFFACNQTPFYAEAGGQIGDKGMFASKASTGTILDCKKQGKVYIHKAFIEKGKIKTGDVIKMSVEKEKRSAIAIHHSSTHLVHAALREVLGDHVKQKGSLVDENKLRFDFSHDKPLTQDEISKIESIVNKEGLNNLEVKTELMNIDDALKSGAMALFGEKYDDEVRVLTMGDNSYSVELCGGTHVKRTGDIGLFVITNQSSVASGIRRIEAIGGLKSIEHINKIRDINNSLQNTLNVSAEDIQEKVNSLIEENKKLKKNSGGNSSKTSVLLSDTHDFKDWKLIIEQVELENTKDLRYLVDEKKNTNEKVCIVIFTEANNKIAIVCGVTKNLTDSLSAKEVISTLSNQIGGKGGGRSDFAQGAGETKSIKDFVTSIPDSVKSLAK</sequence>
<dbReference type="InterPro" id="IPR018164">
    <property type="entry name" value="Ala-tRNA-synth_IIc_N"/>
</dbReference>
<keyword evidence="8 11" id="KW-0694">RNA-binding</keyword>
<keyword evidence="10 11" id="KW-0030">Aminoacyl-tRNA synthetase</keyword>
<dbReference type="Pfam" id="PF01411">
    <property type="entry name" value="tRNA-synt_2c"/>
    <property type="match status" value="1"/>
</dbReference>
<protein>
    <recommendedName>
        <fullName evidence="11">Alanine--tRNA ligase</fullName>
        <ecNumber evidence="11">6.1.1.7</ecNumber>
    </recommendedName>
    <alternativeName>
        <fullName evidence="11">Alanyl-tRNA synthetase</fullName>
        <shortName evidence="11">AlaRS</shortName>
    </alternativeName>
</protein>
<dbReference type="InterPro" id="IPR023033">
    <property type="entry name" value="Ala_tRNA_ligase_euk/bac"/>
</dbReference>
<dbReference type="InterPro" id="IPR018163">
    <property type="entry name" value="Thr/Ala-tRNA-synth_IIc_edit"/>
</dbReference>
<organism evidence="13 14">
    <name type="scientific">SAR86 cluster bacterium</name>
    <dbReference type="NCBI Taxonomy" id="2030880"/>
    <lineage>
        <taxon>Bacteria</taxon>
        <taxon>Pseudomonadati</taxon>
        <taxon>Pseudomonadota</taxon>
        <taxon>Gammaproteobacteria</taxon>
        <taxon>SAR86 cluster</taxon>
    </lineage>
</organism>
<gene>
    <name evidence="11 13" type="primary">alaS</name>
    <name evidence="13" type="ORF">EVA94_03025</name>
</gene>
<dbReference type="EC" id="6.1.1.7" evidence="11"/>
<name>A0A520MSC3_9GAMM</name>
<keyword evidence="11" id="KW-0963">Cytoplasm</keyword>
<evidence type="ECO:0000256" key="4">
    <source>
        <dbReference type="ARBA" id="ARBA00022723"/>
    </source>
</evidence>
<dbReference type="AlphaFoldDB" id="A0A520MSC3"/>
<dbReference type="Gene3D" id="3.30.980.10">
    <property type="entry name" value="Threonyl-trna Synthetase, Chain A, domain 2"/>
    <property type="match status" value="1"/>
</dbReference>
<keyword evidence="7 11" id="KW-0067">ATP-binding</keyword>
<dbReference type="CDD" id="cd00673">
    <property type="entry name" value="AlaRS_core"/>
    <property type="match status" value="1"/>
</dbReference>
<comment type="subcellular location">
    <subcellularLocation>
        <location evidence="11">Cytoplasm</location>
    </subcellularLocation>
</comment>
<dbReference type="FunFam" id="3.30.980.10:FF:000004">
    <property type="entry name" value="Alanine--tRNA ligase, cytoplasmic"/>
    <property type="match status" value="1"/>
</dbReference>
<comment type="cofactor">
    <cofactor evidence="11">
        <name>Zn(2+)</name>
        <dbReference type="ChEBI" id="CHEBI:29105"/>
    </cofactor>
    <text evidence="11">Binds 1 zinc ion per subunit.</text>
</comment>
<evidence type="ECO:0000313" key="14">
    <source>
        <dbReference type="Proteomes" id="UP000315498"/>
    </source>
</evidence>
<evidence type="ECO:0000313" key="13">
    <source>
        <dbReference type="EMBL" id="RZO24087.1"/>
    </source>
</evidence>
<evidence type="ECO:0000256" key="2">
    <source>
        <dbReference type="ARBA" id="ARBA00022555"/>
    </source>
</evidence>
<proteinExistence type="inferred from homology"/>
<feature type="domain" description="Alanyl-transfer RNA synthetases family profile" evidence="12">
    <location>
        <begin position="1"/>
        <end position="697"/>
    </location>
</feature>
<evidence type="ECO:0000256" key="7">
    <source>
        <dbReference type="ARBA" id="ARBA00022840"/>
    </source>
</evidence>
<comment type="function">
    <text evidence="11">Catalyzes the attachment of alanine to tRNA(Ala) in a two-step reaction: alanine is first activated by ATP to form Ala-AMP and then transferred to the acceptor end of tRNA(Ala). Also edits incorrectly charged Ser-tRNA(Ala) and Gly-tRNA(Ala) via its editing domain.</text>
</comment>
<dbReference type="FunFam" id="3.10.310.40:FF:000001">
    <property type="entry name" value="Alanine--tRNA ligase"/>
    <property type="match status" value="1"/>
</dbReference>
<dbReference type="Pfam" id="PF02272">
    <property type="entry name" value="DHHA1"/>
    <property type="match status" value="1"/>
</dbReference>
<dbReference type="Gene3D" id="2.40.30.130">
    <property type="match status" value="1"/>
</dbReference>
<feature type="binding site" evidence="11">
    <location>
        <position position="550"/>
    </location>
    <ligand>
        <name>Zn(2+)</name>
        <dbReference type="ChEBI" id="CHEBI:29105"/>
    </ligand>
</feature>